<evidence type="ECO:0000313" key="3">
    <source>
        <dbReference type="EMBL" id="QEG35029.1"/>
    </source>
</evidence>
<protein>
    <submittedName>
        <fullName evidence="3">CAAX amino terminal protease self-immunity</fullName>
    </submittedName>
</protein>
<name>A0A5B9QB97_9BACT</name>
<evidence type="ECO:0000256" key="1">
    <source>
        <dbReference type="SAM" id="Phobius"/>
    </source>
</evidence>
<feature type="transmembrane region" description="Helical" evidence="1">
    <location>
        <begin position="222"/>
        <end position="243"/>
    </location>
</feature>
<feature type="transmembrane region" description="Helical" evidence="1">
    <location>
        <begin position="312"/>
        <end position="334"/>
    </location>
</feature>
<feature type="transmembrane region" description="Helical" evidence="1">
    <location>
        <begin position="185"/>
        <end position="210"/>
    </location>
</feature>
<keyword evidence="1" id="KW-0472">Membrane</keyword>
<keyword evidence="1" id="KW-0812">Transmembrane</keyword>
<dbReference type="AlphaFoldDB" id="A0A5B9QB97"/>
<reference evidence="3 4" key="1">
    <citation type="submission" date="2019-08" db="EMBL/GenBank/DDBJ databases">
        <title>Deep-cultivation of Planctomycetes and their phenomic and genomic characterization uncovers novel biology.</title>
        <authorList>
            <person name="Wiegand S."/>
            <person name="Jogler M."/>
            <person name="Boedeker C."/>
            <person name="Pinto D."/>
            <person name="Vollmers J."/>
            <person name="Rivas-Marin E."/>
            <person name="Kohn T."/>
            <person name="Peeters S.H."/>
            <person name="Heuer A."/>
            <person name="Rast P."/>
            <person name="Oberbeckmann S."/>
            <person name="Bunk B."/>
            <person name="Jeske O."/>
            <person name="Meyerdierks A."/>
            <person name="Storesund J.E."/>
            <person name="Kallscheuer N."/>
            <person name="Luecker S."/>
            <person name="Lage O.M."/>
            <person name="Pohl T."/>
            <person name="Merkel B.J."/>
            <person name="Hornburger P."/>
            <person name="Mueller R.-W."/>
            <person name="Bruemmer F."/>
            <person name="Labrenz M."/>
            <person name="Spormann A.M."/>
            <person name="Op den Camp H."/>
            <person name="Overmann J."/>
            <person name="Amann R."/>
            <person name="Jetten M.S.M."/>
            <person name="Mascher T."/>
            <person name="Medema M.H."/>
            <person name="Devos D.P."/>
            <person name="Kaster A.-K."/>
            <person name="Ovreas L."/>
            <person name="Rohde M."/>
            <person name="Galperin M.Y."/>
            <person name="Jogler C."/>
        </authorList>
    </citation>
    <scope>NUCLEOTIDE SEQUENCE [LARGE SCALE GENOMIC DNA]</scope>
    <source>
        <strain evidence="3 4">Pr1d</strain>
    </source>
</reference>
<accession>A0A5B9QB97</accession>
<keyword evidence="3" id="KW-0378">Hydrolase</keyword>
<feature type="transmembrane region" description="Helical" evidence="1">
    <location>
        <begin position="139"/>
        <end position="157"/>
    </location>
</feature>
<organism evidence="3 4">
    <name type="scientific">Bythopirellula goksoeyrii</name>
    <dbReference type="NCBI Taxonomy" id="1400387"/>
    <lineage>
        <taxon>Bacteria</taxon>
        <taxon>Pseudomonadati</taxon>
        <taxon>Planctomycetota</taxon>
        <taxon>Planctomycetia</taxon>
        <taxon>Pirellulales</taxon>
        <taxon>Lacipirellulaceae</taxon>
        <taxon>Bythopirellula</taxon>
    </lineage>
</organism>
<proteinExistence type="predicted"/>
<sequence length="396" mass="44377">MVPALQLRLSFCFQKSNFLRSNQHTRAKPRNLAGVEVSSVGRLNRGTLAELLPFDAFIVNTEPFPIGRKSHYTFYLAFELEEFKLILVVLKLFLQHIGSNSAFNLFLSTLLNEYSVPLNPSRYAKNLLKDQIRTSQSKWSVFLILFGLAIIASAAALPRDFAVMQATSQDVSHWEVATASFFQRLLLSTIGICLGIMLGEKFALGVPYLNATLSREMRLKQIWLAALVPSVAWGIGIGVVFSFTDPWLMKVLMPEWTDNATRAVEALEHIAPWKYLLSSFSAGVTEELFFRFGLMTLIAWLGVQLTHGRLPIVVVLWSANLLVAFVFGLIHLRNVVALGISVSPGIFFYVVLWNGIAAAVFGWFYWRRGLESAIICHISADIYIKVIVPFLVATIN</sequence>
<evidence type="ECO:0000259" key="2">
    <source>
        <dbReference type="Pfam" id="PF02517"/>
    </source>
</evidence>
<feature type="domain" description="CAAX prenyl protease 2/Lysostaphin resistance protein A-like" evidence="2">
    <location>
        <begin position="272"/>
        <end position="382"/>
    </location>
</feature>
<dbReference type="OrthoDB" id="378663at2"/>
<keyword evidence="4" id="KW-1185">Reference proteome</keyword>
<keyword evidence="3" id="KW-0645">Protease</keyword>
<dbReference type="GO" id="GO:0006508">
    <property type="term" value="P:proteolysis"/>
    <property type="evidence" value="ECO:0007669"/>
    <property type="project" value="UniProtKB-KW"/>
</dbReference>
<dbReference type="GO" id="GO:0004175">
    <property type="term" value="F:endopeptidase activity"/>
    <property type="evidence" value="ECO:0007669"/>
    <property type="project" value="UniProtKB-ARBA"/>
</dbReference>
<keyword evidence="1" id="KW-1133">Transmembrane helix</keyword>
<feature type="transmembrane region" description="Helical" evidence="1">
    <location>
        <begin position="346"/>
        <end position="366"/>
    </location>
</feature>
<dbReference type="InterPro" id="IPR003675">
    <property type="entry name" value="Rce1/LyrA-like_dom"/>
</dbReference>
<dbReference type="Proteomes" id="UP000323917">
    <property type="component" value="Chromosome"/>
</dbReference>
<dbReference type="Pfam" id="PF02517">
    <property type="entry name" value="Rce1-like"/>
    <property type="match status" value="1"/>
</dbReference>
<feature type="transmembrane region" description="Helical" evidence="1">
    <location>
        <begin position="288"/>
        <end position="305"/>
    </location>
</feature>
<feature type="transmembrane region" description="Helical" evidence="1">
    <location>
        <begin position="373"/>
        <end position="395"/>
    </location>
</feature>
<dbReference type="EMBL" id="CP042913">
    <property type="protein sequence ID" value="QEG35029.1"/>
    <property type="molecule type" value="Genomic_DNA"/>
</dbReference>
<dbReference type="GO" id="GO:0080120">
    <property type="term" value="P:CAAX-box protein maturation"/>
    <property type="evidence" value="ECO:0007669"/>
    <property type="project" value="UniProtKB-ARBA"/>
</dbReference>
<evidence type="ECO:0000313" key="4">
    <source>
        <dbReference type="Proteomes" id="UP000323917"/>
    </source>
</evidence>
<gene>
    <name evidence="3" type="ORF">Pr1d_23190</name>
</gene>
<dbReference type="KEGG" id="bgok:Pr1d_23190"/>